<comment type="similarity">
    <text evidence="1">Belongs to the enoyl-CoA hydratase/isomerase family.</text>
</comment>
<proteinExistence type="inferred from homology"/>
<evidence type="ECO:0000256" key="1">
    <source>
        <dbReference type="ARBA" id="ARBA00005254"/>
    </source>
</evidence>
<dbReference type="SUPFAM" id="SSF52096">
    <property type="entry name" value="ClpP/crotonase"/>
    <property type="match status" value="1"/>
</dbReference>
<dbReference type="RefSeq" id="WP_107939052.1">
    <property type="nucleotide sequence ID" value="NZ_QANS01000002.1"/>
</dbReference>
<keyword evidence="2" id="KW-0413">Isomerase</keyword>
<evidence type="ECO:0000313" key="2">
    <source>
        <dbReference type="EMBL" id="PTU31863.1"/>
    </source>
</evidence>
<reference evidence="2 3" key="1">
    <citation type="submission" date="2018-04" db="EMBL/GenBank/DDBJ databases">
        <title>Novel species isolated from glacier.</title>
        <authorList>
            <person name="Liu Q."/>
            <person name="Xin Y.-H."/>
        </authorList>
    </citation>
    <scope>NUCLEOTIDE SEQUENCE [LARGE SCALE GENOMIC DNA]</scope>
    <source>
        <strain evidence="2 3">GT1R17</strain>
    </source>
</reference>
<name>A0A2T5MH27_9GAMM</name>
<sequence length="277" mass="30831">MTTYKTLLTERADKILTVTLNRPEKLNALSATLLAELRALFAEVAYDPEVSVVVIKASGKAFTVGYDLNESEWLISQYPANYDGKVDLDRDRQDILGLVDHWVQLWKFPKPIIAQVQGLCLSGGGELLAICDMVVAGEDAQFGHPAGRDLGIPPTVFMWPMLIGMRKTRELLYTAKLIGAVEAERLGLVNQVSPREALDQQTRELALDVAKTPSNHLAILKSATNRFYENMGMFASWQSGAELDAIFHQSPAYIAFFKLVKEQGMRAALDNRRKLYG</sequence>
<dbReference type="CDD" id="cd06558">
    <property type="entry name" value="crotonase-like"/>
    <property type="match status" value="1"/>
</dbReference>
<dbReference type="OrthoDB" id="9797151at2"/>
<accession>A0A2T5MH27</accession>
<organism evidence="2 3">
    <name type="scientific">Stenotrophobium rhamnosiphilum</name>
    <dbReference type="NCBI Taxonomy" id="2029166"/>
    <lineage>
        <taxon>Bacteria</taxon>
        <taxon>Pseudomonadati</taxon>
        <taxon>Pseudomonadota</taxon>
        <taxon>Gammaproteobacteria</taxon>
        <taxon>Nevskiales</taxon>
        <taxon>Nevskiaceae</taxon>
        <taxon>Stenotrophobium</taxon>
    </lineage>
</organism>
<evidence type="ECO:0000313" key="3">
    <source>
        <dbReference type="Proteomes" id="UP000244248"/>
    </source>
</evidence>
<dbReference type="Pfam" id="PF00378">
    <property type="entry name" value="ECH_1"/>
    <property type="match status" value="1"/>
</dbReference>
<dbReference type="AlphaFoldDB" id="A0A2T5MH27"/>
<dbReference type="Proteomes" id="UP000244248">
    <property type="component" value="Unassembled WGS sequence"/>
</dbReference>
<protein>
    <submittedName>
        <fullName evidence="2">Enoyl-CoA hydratase/isomerase family protein</fullName>
    </submittedName>
</protein>
<dbReference type="PANTHER" id="PTHR43802">
    <property type="entry name" value="ENOYL-COA HYDRATASE"/>
    <property type="match status" value="1"/>
</dbReference>
<dbReference type="InterPro" id="IPR029045">
    <property type="entry name" value="ClpP/crotonase-like_dom_sf"/>
</dbReference>
<dbReference type="PANTHER" id="PTHR43802:SF1">
    <property type="entry name" value="IP11341P-RELATED"/>
    <property type="match status" value="1"/>
</dbReference>
<dbReference type="Gene3D" id="3.90.226.10">
    <property type="entry name" value="2-enoyl-CoA Hydratase, Chain A, domain 1"/>
    <property type="match status" value="1"/>
</dbReference>
<dbReference type="EMBL" id="QANS01000002">
    <property type="protein sequence ID" value="PTU31863.1"/>
    <property type="molecule type" value="Genomic_DNA"/>
</dbReference>
<dbReference type="InterPro" id="IPR001753">
    <property type="entry name" value="Enoyl-CoA_hydra/iso"/>
</dbReference>
<comment type="caution">
    <text evidence="2">The sequence shown here is derived from an EMBL/GenBank/DDBJ whole genome shotgun (WGS) entry which is preliminary data.</text>
</comment>
<gene>
    <name evidence="2" type="ORF">CJD38_04035</name>
</gene>
<keyword evidence="3" id="KW-1185">Reference proteome</keyword>
<dbReference type="GO" id="GO:0016853">
    <property type="term" value="F:isomerase activity"/>
    <property type="evidence" value="ECO:0007669"/>
    <property type="project" value="UniProtKB-KW"/>
</dbReference>